<dbReference type="InterPro" id="IPR025503">
    <property type="entry name" value="DUF4391"/>
</dbReference>
<evidence type="ECO:0000313" key="2">
    <source>
        <dbReference type="Proteomes" id="UP000192666"/>
    </source>
</evidence>
<dbReference type="Proteomes" id="UP000192666">
    <property type="component" value="Unassembled WGS sequence"/>
</dbReference>
<evidence type="ECO:0000313" key="1">
    <source>
        <dbReference type="EMBL" id="OQM49964.1"/>
    </source>
</evidence>
<reference evidence="1 2" key="1">
    <citation type="submission" date="2017-03" db="EMBL/GenBank/DDBJ databases">
        <title>Maternal inheritance of bifidobacteria.</title>
        <authorList>
            <person name="Lugli G.A."/>
            <person name="Duranti S."/>
            <person name="Milani C."/>
            <person name="Mancabelli L."/>
        </authorList>
    </citation>
    <scope>NUCLEOTIDE SEQUENCE [LARGE SCALE GENOMIC DNA]</scope>
    <source>
        <strain evidence="1 2">1899B</strain>
    </source>
</reference>
<dbReference type="Pfam" id="PF14335">
    <property type="entry name" value="DUF4391"/>
    <property type="match status" value="1"/>
</dbReference>
<gene>
    <name evidence="1" type="ORF">B5782_1405</name>
</gene>
<protein>
    <recommendedName>
        <fullName evidence="3">DUF4391 domain-containing protein</fullName>
    </recommendedName>
</protein>
<organism evidence="1 2">
    <name type="scientific">Bifidobacterium catenulatum</name>
    <dbReference type="NCBI Taxonomy" id="1686"/>
    <lineage>
        <taxon>Bacteria</taxon>
        <taxon>Bacillati</taxon>
        <taxon>Actinomycetota</taxon>
        <taxon>Actinomycetes</taxon>
        <taxon>Bifidobacteriales</taxon>
        <taxon>Bifidobacteriaceae</taxon>
        <taxon>Bifidobacterium</taxon>
    </lineage>
</organism>
<sequence>MTIASCGSVSALTLGLPNSSAVPAEKATLPKGLFVARIPVSAKTKQRLANDIETITMLSLLRPSNTRLAVGTRIPEVLAIGLRLHAKNAAIPTDIVELIAMQRKSGIVFVCVRDADFEGTKRQECAFAVRRALPGRAGHTPTFKAFVSKWKPAGEAMLDIGDPAVDSIDALWESLCSQVMLGSTSPTALDARMTRRMQAAQLAEQIDKLTRDHQRAKNPEQRNEIFTKLHKAKNQLEELRKLEA</sequence>
<dbReference type="RefSeq" id="WP_080788880.1">
    <property type="nucleotide sequence ID" value="NZ_NAQA01000005.1"/>
</dbReference>
<comment type="caution">
    <text evidence="1">The sequence shown here is derived from an EMBL/GenBank/DDBJ whole genome shotgun (WGS) entry which is preliminary data.</text>
</comment>
<evidence type="ECO:0008006" key="3">
    <source>
        <dbReference type="Google" id="ProtNLM"/>
    </source>
</evidence>
<name>A0A1V8PMT2_9BIFI</name>
<dbReference type="EMBL" id="NAQA01000005">
    <property type="protein sequence ID" value="OQM49964.1"/>
    <property type="molecule type" value="Genomic_DNA"/>
</dbReference>
<accession>A0A1V8PMT2</accession>
<proteinExistence type="predicted"/>
<dbReference type="AlphaFoldDB" id="A0A1V8PMT2"/>